<dbReference type="AlphaFoldDB" id="G3J7W1"/>
<dbReference type="Proteomes" id="UP000001610">
    <property type="component" value="Unassembled WGS sequence"/>
</dbReference>
<dbReference type="HOGENOM" id="CLU_021928_3_0_1"/>
<accession>G3J7W1</accession>
<name>G3J7W1_CORMM</name>
<dbReference type="InterPro" id="IPR015655">
    <property type="entry name" value="PP2C"/>
</dbReference>
<keyword evidence="4" id="KW-1185">Reference proteome</keyword>
<feature type="region of interest" description="Disordered" evidence="1">
    <location>
        <begin position="1"/>
        <end position="22"/>
    </location>
</feature>
<feature type="domain" description="PPM-type phosphatase" evidence="2">
    <location>
        <begin position="125"/>
        <end position="539"/>
    </location>
</feature>
<dbReference type="GO" id="GO:0004741">
    <property type="term" value="F:[pyruvate dehydrogenase (acetyl-transferring)]-phosphatase activity"/>
    <property type="evidence" value="ECO:0007669"/>
    <property type="project" value="TreeGrafter"/>
</dbReference>
<dbReference type="PROSITE" id="PS51746">
    <property type="entry name" value="PPM_2"/>
    <property type="match status" value="1"/>
</dbReference>
<gene>
    <name evidence="3" type="ORF">CCM_01832</name>
</gene>
<evidence type="ECO:0000313" key="4">
    <source>
        <dbReference type="Proteomes" id="UP000001610"/>
    </source>
</evidence>
<reference evidence="3 4" key="1">
    <citation type="journal article" date="2011" name="Genome Biol.">
        <title>Genome sequence of the insect pathogenic fungus Cordyceps militaris, a valued traditional Chinese medicine.</title>
        <authorList>
            <person name="Zheng P."/>
            <person name="Xia Y."/>
            <person name="Xiao G."/>
            <person name="Xiong C."/>
            <person name="Hu X."/>
            <person name="Zhang S."/>
            <person name="Zheng H."/>
            <person name="Huang Y."/>
            <person name="Zhou Y."/>
            <person name="Wang S."/>
            <person name="Zhao G.P."/>
            <person name="Liu X."/>
            <person name="St Leger R.J."/>
            <person name="Wang C."/>
        </authorList>
    </citation>
    <scope>NUCLEOTIDE SEQUENCE [LARGE SCALE GENOMIC DNA]</scope>
    <source>
        <strain evidence="3 4">CM01</strain>
    </source>
</reference>
<protein>
    <submittedName>
        <fullName evidence="3">Protein phosphatase 2C</fullName>
    </submittedName>
</protein>
<dbReference type="InterPro" id="IPR001932">
    <property type="entry name" value="PPM-type_phosphatase-like_dom"/>
</dbReference>
<dbReference type="KEGG" id="cmt:CCM_01832"/>
<evidence type="ECO:0000313" key="3">
    <source>
        <dbReference type="EMBL" id="EGX97172.1"/>
    </source>
</evidence>
<dbReference type="Gene3D" id="3.60.40.10">
    <property type="entry name" value="PPM-type phosphatase domain"/>
    <property type="match status" value="1"/>
</dbReference>
<dbReference type="SMART" id="SM00332">
    <property type="entry name" value="PP2Cc"/>
    <property type="match status" value="1"/>
</dbReference>
<feature type="compositionally biased region" description="Low complexity" evidence="1">
    <location>
        <begin position="36"/>
        <end position="47"/>
    </location>
</feature>
<evidence type="ECO:0000256" key="1">
    <source>
        <dbReference type="SAM" id="MobiDB-lite"/>
    </source>
</evidence>
<feature type="region of interest" description="Disordered" evidence="1">
    <location>
        <begin position="36"/>
        <end position="84"/>
    </location>
</feature>
<evidence type="ECO:0000259" key="2">
    <source>
        <dbReference type="PROSITE" id="PS51746"/>
    </source>
</evidence>
<dbReference type="PANTHER" id="PTHR13832:SF792">
    <property type="entry name" value="GM14286P"/>
    <property type="match status" value="1"/>
</dbReference>
<feature type="compositionally biased region" description="Acidic residues" evidence="1">
    <location>
        <begin position="48"/>
        <end position="59"/>
    </location>
</feature>
<sequence>MSVVQVGSYGAGEEAANCARQDGCRVEEGEALAELGGRVPAAQQVENAQEDAAEDEAEGEQGAAALGGGHGDEHDGRQEDGGPARYNILLPRLHKDLRLTFVRPPCTHTTCLRKNPDPNASFTSRSQSAKNQQMDSKTATRILSQDAYSVTLNGLGIKQAYGAQLPSNSPCEDRYNRAQSVPLWQDEKWVGVTIFDGHNGCQTAEHLEKELLKAVQAKLNTLEPESRNDEAIQHAIQATFTEVDKAIITDYTQLARNKEMALAEKVPYMEVAMAGSCALLVLYNPKTKTIYTACTGDSRAVLGRQNADGTWQVVPLSEDQTGANESEAARVQAEHPNEEVVKKGRVLGLGISRSFGNFRLKSTHEDQDEFGMRFLQGGALPKDDIPTPPYIIATPVVTVTKLDDRPSFVVLACDGIWDNCENYEVVDLVVRWLEALPERTLADMGWTLRLTPETVWWKKEPPAPADYPPGFDFLERWNNVDVRFRQERAVIEDLDNVAVHILRNACGGNHWELLRARLTYRPPFSRYVRDDLTVQVLFF</sequence>
<feature type="compositionally biased region" description="Basic and acidic residues" evidence="1">
    <location>
        <begin position="70"/>
        <end position="82"/>
    </location>
</feature>
<dbReference type="InParanoid" id="G3J7W1"/>
<feature type="region of interest" description="Disordered" evidence="1">
    <location>
        <begin position="108"/>
        <end position="136"/>
    </location>
</feature>
<dbReference type="CDD" id="cd00143">
    <property type="entry name" value="PP2Cc"/>
    <property type="match status" value="1"/>
</dbReference>
<proteinExistence type="predicted"/>
<dbReference type="GO" id="GO:0005739">
    <property type="term" value="C:mitochondrion"/>
    <property type="evidence" value="ECO:0007669"/>
    <property type="project" value="TreeGrafter"/>
</dbReference>
<dbReference type="PANTHER" id="PTHR13832">
    <property type="entry name" value="PROTEIN PHOSPHATASE 2C"/>
    <property type="match status" value="1"/>
</dbReference>
<dbReference type="VEuPathDB" id="FungiDB:CCM_01832"/>
<dbReference type="GeneID" id="18163861"/>
<dbReference type="SUPFAM" id="SSF81606">
    <property type="entry name" value="PP2C-like"/>
    <property type="match status" value="1"/>
</dbReference>
<dbReference type="InterPro" id="IPR036457">
    <property type="entry name" value="PPM-type-like_dom_sf"/>
</dbReference>
<dbReference type="OrthoDB" id="420076at2759"/>
<organism evidence="3 4">
    <name type="scientific">Cordyceps militaris (strain CM01)</name>
    <name type="common">Caterpillar fungus</name>
    <dbReference type="NCBI Taxonomy" id="983644"/>
    <lineage>
        <taxon>Eukaryota</taxon>
        <taxon>Fungi</taxon>
        <taxon>Dikarya</taxon>
        <taxon>Ascomycota</taxon>
        <taxon>Pezizomycotina</taxon>
        <taxon>Sordariomycetes</taxon>
        <taxon>Hypocreomycetidae</taxon>
        <taxon>Hypocreales</taxon>
        <taxon>Cordycipitaceae</taxon>
        <taxon>Cordyceps</taxon>
    </lineage>
</organism>
<dbReference type="Pfam" id="PF00481">
    <property type="entry name" value="PP2C"/>
    <property type="match status" value="1"/>
</dbReference>
<dbReference type="RefSeq" id="XP_006667049.1">
    <property type="nucleotide sequence ID" value="XM_006666986.1"/>
</dbReference>
<dbReference type="STRING" id="983644.G3J7W1"/>
<dbReference type="EMBL" id="JH126399">
    <property type="protein sequence ID" value="EGX97172.1"/>
    <property type="molecule type" value="Genomic_DNA"/>
</dbReference>
<dbReference type="eggNOG" id="KOG0700">
    <property type="taxonomic scope" value="Eukaryota"/>
</dbReference>